<organism evidence="2 3">
    <name type="scientific">Microcystis aeruginosa PCC 7806SL</name>
    <dbReference type="NCBI Taxonomy" id="1903187"/>
    <lineage>
        <taxon>Bacteria</taxon>
        <taxon>Bacillati</taxon>
        <taxon>Cyanobacteriota</taxon>
        <taxon>Cyanophyceae</taxon>
        <taxon>Oscillatoriophycideae</taxon>
        <taxon>Chroococcales</taxon>
        <taxon>Microcystaceae</taxon>
        <taxon>Microcystis</taxon>
    </lineage>
</organism>
<keyword evidence="3" id="KW-1185">Reference proteome</keyword>
<feature type="transmembrane region" description="Helical" evidence="1">
    <location>
        <begin position="52"/>
        <end position="70"/>
    </location>
</feature>
<keyword evidence="1" id="KW-0472">Membrane</keyword>
<dbReference type="Proteomes" id="UP000192439">
    <property type="component" value="Chromosome"/>
</dbReference>
<keyword evidence="1" id="KW-1133">Transmembrane helix</keyword>
<evidence type="ECO:0000313" key="3">
    <source>
        <dbReference type="Proteomes" id="UP000192439"/>
    </source>
</evidence>
<evidence type="ECO:0000313" key="2">
    <source>
        <dbReference type="EMBL" id="ARI83370.1"/>
    </source>
</evidence>
<protein>
    <submittedName>
        <fullName evidence="2">Uncharacterized protein</fullName>
    </submittedName>
</protein>
<sequence>MILPITPHPTPHTPHPTPHTPLNYCSLITEMADSELQQQVQRLHRLTVWGRWLFVLGCWLGIGSASLWVLRDDIALIRQYFTWTALRYALAFNYWASIGLAFCLAITGAVLVWQSRNIILGLSPREKLRLEQRVQKIQAKGPGHPLWRWILKSREKDLQ</sequence>
<reference evidence="2 3" key="1">
    <citation type="journal article" date="2018" name="Harmful Algae">
        <title>The highly heterogeneous methylated genomes and diverse restriction-modification systems of bloom-forming Microcystis.</title>
        <authorList>
            <person name="Zhao L."/>
            <person name="Song Y."/>
            <person name="Li L."/>
            <person name="Gan N."/>
            <person name="Brand J.J."/>
            <person name="Song L."/>
        </authorList>
    </citation>
    <scope>NUCLEOTIDE SEQUENCE [LARGE SCALE GENOMIC DNA]</scope>
    <source>
        <strain evidence="2 3">PCC 7806SL</strain>
    </source>
</reference>
<gene>
    <name evidence="2" type="ORF">BH695_4091</name>
</gene>
<feature type="transmembrane region" description="Helical" evidence="1">
    <location>
        <begin position="90"/>
        <end position="113"/>
    </location>
</feature>
<dbReference type="AlphaFoldDB" id="A0AB33BTC6"/>
<evidence type="ECO:0000256" key="1">
    <source>
        <dbReference type="SAM" id="Phobius"/>
    </source>
</evidence>
<keyword evidence="1" id="KW-0812">Transmembrane</keyword>
<accession>A0AB33BTC6</accession>
<proteinExistence type="predicted"/>
<name>A0AB33BTC6_MICA7</name>
<dbReference type="EMBL" id="CP020771">
    <property type="protein sequence ID" value="ARI83370.1"/>
    <property type="molecule type" value="Genomic_DNA"/>
</dbReference>